<keyword evidence="3" id="KW-0285">Flavoprotein</keyword>
<keyword evidence="9" id="KW-1185">Reference proteome</keyword>
<dbReference type="Gene3D" id="3.40.462.20">
    <property type="match status" value="1"/>
</dbReference>
<dbReference type="PANTHER" id="PTHR42973">
    <property type="entry name" value="BINDING OXIDOREDUCTASE, PUTATIVE (AFU_ORTHOLOGUE AFUA_1G17690)-RELATED"/>
    <property type="match status" value="1"/>
</dbReference>
<comment type="similarity">
    <text evidence="2">Belongs to the oxygen-dependent FAD-linked oxidoreductase family.</text>
</comment>
<evidence type="ECO:0000256" key="5">
    <source>
        <dbReference type="ARBA" id="ARBA00023002"/>
    </source>
</evidence>
<reference evidence="8 9" key="1">
    <citation type="submission" date="2020-08" db="EMBL/GenBank/DDBJ databases">
        <title>Genome sequence of Nocardioides mesophilus KACC 16243T.</title>
        <authorList>
            <person name="Hyun D.-W."/>
            <person name="Bae J.-W."/>
        </authorList>
    </citation>
    <scope>NUCLEOTIDE SEQUENCE [LARGE SCALE GENOMIC DNA]</scope>
    <source>
        <strain evidence="8 9">KACC 16243</strain>
    </source>
</reference>
<dbReference type="Pfam" id="PF08031">
    <property type="entry name" value="BBE"/>
    <property type="match status" value="1"/>
</dbReference>
<dbReference type="SUPFAM" id="SSF55103">
    <property type="entry name" value="FAD-linked oxidases, C-terminal domain"/>
    <property type="match status" value="1"/>
</dbReference>
<evidence type="ECO:0000313" key="8">
    <source>
        <dbReference type="EMBL" id="QNN52036.1"/>
    </source>
</evidence>
<evidence type="ECO:0000259" key="7">
    <source>
        <dbReference type="PROSITE" id="PS51387"/>
    </source>
</evidence>
<dbReference type="InterPro" id="IPR016166">
    <property type="entry name" value="FAD-bd_PCMH"/>
</dbReference>
<proteinExistence type="inferred from homology"/>
<dbReference type="RefSeq" id="WP_187577879.1">
    <property type="nucleotide sequence ID" value="NZ_CP060713.1"/>
</dbReference>
<evidence type="ECO:0000313" key="9">
    <source>
        <dbReference type="Proteomes" id="UP000515947"/>
    </source>
</evidence>
<gene>
    <name evidence="8" type="ORF">H9L09_16190</name>
</gene>
<feature type="region of interest" description="Disordered" evidence="6">
    <location>
        <begin position="1"/>
        <end position="21"/>
    </location>
</feature>
<dbReference type="SUPFAM" id="SSF56176">
    <property type="entry name" value="FAD-binding/transporter-associated domain-like"/>
    <property type="match status" value="1"/>
</dbReference>
<evidence type="ECO:0000256" key="1">
    <source>
        <dbReference type="ARBA" id="ARBA00001974"/>
    </source>
</evidence>
<dbReference type="PANTHER" id="PTHR42973:SF39">
    <property type="entry name" value="FAD-BINDING PCMH-TYPE DOMAIN-CONTAINING PROTEIN"/>
    <property type="match status" value="1"/>
</dbReference>
<dbReference type="Pfam" id="PF01565">
    <property type="entry name" value="FAD_binding_4"/>
    <property type="match status" value="1"/>
</dbReference>
<evidence type="ECO:0000256" key="2">
    <source>
        <dbReference type="ARBA" id="ARBA00005466"/>
    </source>
</evidence>
<dbReference type="Gene3D" id="3.30.43.10">
    <property type="entry name" value="Uridine Diphospho-n-acetylenolpyruvylglucosamine Reductase, domain 2"/>
    <property type="match status" value="1"/>
</dbReference>
<dbReference type="InterPro" id="IPR050416">
    <property type="entry name" value="FAD-linked_Oxidoreductase"/>
</dbReference>
<dbReference type="GO" id="GO:0071949">
    <property type="term" value="F:FAD binding"/>
    <property type="evidence" value="ECO:0007669"/>
    <property type="project" value="InterPro"/>
</dbReference>
<evidence type="ECO:0000256" key="3">
    <source>
        <dbReference type="ARBA" id="ARBA00022630"/>
    </source>
</evidence>
<dbReference type="Gene3D" id="3.30.465.10">
    <property type="match status" value="1"/>
</dbReference>
<dbReference type="Proteomes" id="UP000515947">
    <property type="component" value="Chromosome"/>
</dbReference>
<dbReference type="AlphaFoldDB" id="A0A7G9R8W1"/>
<organism evidence="8 9">
    <name type="scientific">Nocardioides mesophilus</name>
    <dbReference type="NCBI Taxonomy" id="433659"/>
    <lineage>
        <taxon>Bacteria</taxon>
        <taxon>Bacillati</taxon>
        <taxon>Actinomycetota</taxon>
        <taxon>Actinomycetes</taxon>
        <taxon>Propionibacteriales</taxon>
        <taxon>Nocardioidaceae</taxon>
        <taxon>Nocardioides</taxon>
    </lineage>
</organism>
<accession>A0A7G9R8W1</accession>
<dbReference type="GO" id="GO:0016491">
    <property type="term" value="F:oxidoreductase activity"/>
    <property type="evidence" value="ECO:0007669"/>
    <property type="project" value="UniProtKB-KW"/>
</dbReference>
<dbReference type="InterPro" id="IPR016167">
    <property type="entry name" value="FAD-bd_PCMH_sub1"/>
</dbReference>
<dbReference type="EMBL" id="CP060713">
    <property type="protein sequence ID" value="QNN52036.1"/>
    <property type="molecule type" value="Genomic_DNA"/>
</dbReference>
<feature type="region of interest" description="Disordered" evidence="6">
    <location>
        <begin position="451"/>
        <end position="476"/>
    </location>
</feature>
<dbReference type="InterPro" id="IPR036318">
    <property type="entry name" value="FAD-bd_PCMH-like_sf"/>
</dbReference>
<evidence type="ECO:0000256" key="6">
    <source>
        <dbReference type="SAM" id="MobiDB-lite"/>
    </source>
</evidence>
<dbReference type="KEGG" id="nmes:H9L09_16190"/>
<name>A0A7G9R8W1_9ACTN</name>
<dbReference type="InterPro" id="IPR016164">
    <property type="entry name" value="FAD-linked_Oxase-like_C"/>
</dbReference>
<comment type="cofactor">
    <cofactor evidence="1">
        <name>FAD</name>
        <dbReference type="ChEBI" id="CHEBI:57692"/>
    </cofactor>
</comment>
<evidence type="ECO:0000256" key="4">
    <source>
        <dbReference type="ARBA" id="ARBA00022827"/>
    </source>
</evidence>
<keyword evidence="4" id="KW-0274">FAD</keyword>
<dbReference type="PROSITE" id="PS51387">
    <property type="entry name" value="FAD_PCMH"/>
    <property type="match status" value="1"/>
</dbReference>
<dbReference type="InterPro" id="IPR012951">
    <property type="entry name" value="BBE"/>
</dbReference>
<dbReference type="InterPro" id="IPR006094">
    <property type="entry name" value="Oxid_FAD_bind_N"/>
</dbReference>
<sequence length="476" mass="50495">MTSTLASPGPELSASFHGETIRPGDPTYDAARAIYNGSIDHRPALVVRPHGAADVIDAVAYARASGLPVSVRCGGHGVAGTAVVDGGVLIDLAALKGMHVDPDRGTAVAQGGMLWGEYDREAELFGMATPGGRVTTTGVGGFTLGGGYGWLSPVFGLTCDNLVAADLVTADGRFLHVSDDEHPDLMWALRGAGANFGVVTAYELRLHRIPAALTAGMIVVPNDEHANEVVRGYREIVEQADERLVTALVAVLAPPEPFVPPELVGTPVLAVVAAWVGDPAEGEDAVRPLRELLAGGVDLVQPMPYTAFQAMIDGFAPRGWLNYHRGQHLASLPDQVLDDYLEVGRSIGSPMTQGVIFRNAGAVSRVPEEATAAGNRSAPYMAHPIACWATPEETEREMAWVRRFSAAVEPAATGGTYLNFEPGTGAADLRAGFGEEKLRRLVALKDEWDPDNLFRSNHNVPPTGWQPPTVPTQRSR</sequence>
<feature type="domain" description="FAD-binding PCMH-type" evidence="7">
    <location>
        <begin position="39"/>
        <end position="209"/>
    </location>
</feature>
<keyword evidence="5" id="KW-0560">Oxidoreductase</keyword>
<protein>
    <submittedName>
        <fullName evidence="8">FAD-binding oxidoreductase</fullName>
    </submittedName>
</protein>
<dbReference type="InterPro" id="IPR016169">
    <property type="entry name" value="FAD-bd_PCMH_sub2"/>
</dbReference>